<organism evidence="2 3">
    <name type="scientific">Gordonia desulfuricans</name>
    <dbReference type="NCBI Taxonomy" id="89051"/>
    <lineage>
        <taxon>Bacteria</taxon>
        <taxon>Bacillati</taxon>
        <taxon>Actinomycetota</taxon>
        <taxon>Actinomycetes</taxon>
        <taxon>Mycobacteriales</taxon>
        <taxon>Gordoniaceae</taxon>
        <taxon>Gordonia</taxon>
    </lineage>
</organism>
<evidence type="ECO:0000313" key="2">
    <source>
        <dbReference type="EMBL" id="NDK91887.1"/>
    </source>
</evidence>
<comment type="caution">
    <text evidence="2">The sequence shown here is derived from an EMBL/GenBank/DDBJ whole genome shotgun (WGS) entry which is preliminary data.</text>
</comment>
<dbReference type="GO" id="GO:0016491">
    <property type="term" value="F:oxidoreductase activity"/>
    <property type="evidence" value="ECO:0007669"/>
    <property type="project" value="InterPro"/>
</dbReference>
<protein>
    <submittedName>
        <fullName evidence="2">DUF2236 domain-containing protein</fullName>
    </submittedName>
</protein>
<gene>
    <name evidence="2" type="ORF">GYA93_20280</name>
</gene>
<evidence type="ECO:0000313" key="3">
    <source>
        <dbReference type="Proteomes" id="UP000466307"/>
    </source>
</evidence>
<feature type="domain" description="ER-bound oxygenase mpaB/mpaB'/Rubber oxygenase catalytic" evidence="1">
    <location>
        <begin position="106"/>
        <end position="346"/>
    </location>
</feature>
<dbReference type="PANTHER" id="PTHR37539">
    <property type="entry name" value="SECRETED PROTEIN-RELATED"/>
    <property type="match status" value="1"/>
</dbReference>
<dbReference type="EMBL" id="JAADZU010000088">
    <property type="protein sequence ID" value="NDK91887.1"/>
    <property type="molecule type" value="Genomic_DNA"/>
</dbReference>
<dbReference type="PANTHER" id="PTHR37539:SF1">
    <property type="entry name" value="ER-BOUND OXYGENASE MPAB_MPAB'_RUBBER OXYGENASE CATALYTIC DOMAIN-CONTAINING PROTEIN"/>
    <property type="match status" value="1"/>
</dbReference>
<sequence length="406" mass="44561">MGIRVESQDAARITGARNWAAVRAEFPVQVDAMARGLHVGDPPADAVVADLASTPGASWSSLMAALDRPAELDEISPAAAHLVRTAATPPSWFEPDLARAGAEAWWRFGSLQSSTLYQSLIYGYQAPGFIRPLVATGRLADRTWDRVQSTARWVTLATAPGLMEPGGQGWLETLRIRLVHAMVRHHLHAECDWDDAAWGVPINQTYAQLTIVAGFLVLPIEVAGDLGIRYSRADLEAITHLWRWIGWVMGVDEDLLPHGFADAQRIHRISQRFRLRPESESKVLVRALLDDGYRTDLGLPGPLNDAVHTLARPFLRPLLAAVSTRWVDGEIAREMGLRSTPLHHVVDLARPVVRSRELIRALGLLGSERTVAQRELRLVANRLGIDLDARPGVPADAGVEDLDAVS</sequence>
<name>A0A7K3LWF9_9ACTN</name>
<dbReference type="Proteomes" id="UP000466307">
    <property type="component" value="Unassembled WGS sequence"/>
</dbReference>
<dbReference type="RefSeq" id="WP_059036891.1">
    <property type="nucleotide sequence ID" value="NZ_JAADZU010000088.1"/>
</dbReference>
<dbReference type="InterPro" id="IPR037473">
    <property type="entry name" value="Lcp-like"/>
</dbReference>
<reference evidence="2 3" key="1">
    <citation type="submission" date="2020-01" db="EMBL/GenBank/DDBJ databases">
        <title>Investigation of new actinobacteria for the biodesulphurisation of diesel fuel.</title>
        <authorList>
            <person name="Athi Narayanan S.M."/>
        </authorList>
    </citation>
    <scope>NUCLEOTIDE SEQUENCE [LARGE SCALE GENOMIC DNA]</scope>
    <source>
        <strain evidence="2 3">213E</strain>
    </source>
</reference>
<dbReference type="AlphaFoldDB" id="A0A7K3LWF9"/>
<dbReference type="InterPro" id="IPR018713">
    <property type="entry name" value="MPAB/Lcp_cat_dom"/>
</dbReference>
<evidence type="ECO:0000259" key="1">
    <source>
        <dbReference type="Pfam" id="PF09995"/>
    </source>
</evidence>
<proteinExistence type="predicted"/>
<keyword evidence="3" id="KW-1185">Reference proteome</keyword>
<accession>A0A7K3LWF9</accession>
<dbReference type="Pfam" id="PF09995">
    <property type="entry name" value="MPAB_Lcp_cat"/>
    <property type="match status" value="1"/>
</dbReference>